<dbReference type="PANTHER" id="PTHR31286">
    <property type="entry name" value="GLYCINE-RICH CELL WALL STRUCTURAL PROTEIN 1.8-LIKE"/>
    <property type="match status" value="1"/>
</dbReference>
<feature type="domain" description="CCHC-type" evidence="3">
    <location>
        <begin position="163"/>
        <end position="176"/>
    </location>
</feature>
<dbReference type="GO" id="GO:0008270">
    <property type="term" value="F:zinc ion binding"/>
    <property type="evidence" value="ECO:0007669"/>
    <property type="project" value="UniProtKB-KW"/>
</dbReference>
<protein>
    <recommendedName>
        <fullName evidence="3">CCHC-type domain-containing protein</fullName>
    </recommendedName>
</protein>
<sequence>MRLESTDVMDDIHSKRTFRLSEEEACPLQIKLNVGARSTRRGKELCLGQLTVNVIEDNKFLFAFSLKGDYDRVIKGNPWCFDRSLLVLKEFEEDLMDPEEIKFMKEELWIQVTGILLKLMTGETTKAIVNLVGQYVHVDSEKVCDKNQVKWINIQYERLPRFCYRCRVLGHNEKDCCIPCFDEKEHDVNSSCKKKSRADNVLLDQSRFQQARCMFTTKTLNEILNVESKVAESSNENSGPMGGLRDGVQNDKSLEPMEESVRQMDSERWNRLNRKRKAMGSKEKRKRSGGLAMLWNKGTLLTVKSFSLHHIDTEIMLKGDVWRMTGFYGYPNNSERALGWSFLQTLKTQAQCPWVCLGDFNEIFYDNEKSSGADRSVSQMKAFREACED</sequence>
<organism evidence="4 5">
    <name type="scientific">Theobroma cacao</name>
    <name type="common">Cacao</name>
    <name type="synonym">Cocoa</name>
    <dbReference type="NCBI Taxonomy" id="3641"/>
    <lineage>
        <taxon>Eukaryota</taxon>
        <taxon>Viridiplantae</taxon>
        <taxon>Streptophyta</taxon>
        <taxon>Embryophyta</taxon>
        <taxon>Tracheophyta</taxon>
        <taxon>Spermatophyta</taxon>
        <taxon>Magnoliopsida</taxon>
        <taxon>eudicotyledons</taxon>
        <taxon>Gunneridae</taxon>
        <taxon>Pentapetalae</taxon>
        <taxon>rosids</taxon>
        <taxon>malvids</taxon>
        <taxon>Malvales</taxon>
        <taxon>Malvaceae</taxon>
        <taxon>Byttnerioideae</taxon>
        <taxon>Theobroma</taxon>
    </lineage>
</organism>
<evidence type="ECO:0000313" key="4">
    <source>
        <dbReference type="EMBL" id="EOX93205.1"/>
    </source>
</evidence>
<keyword evidence="1" id="KW-0862">Zinc</keyword>
<dbReference type="Gramene" id="EOX93205">
    <property type="protein sequence ID" value="EOX93205"/>
    <property type="gene ID" value="TCM_002043"/>
</dbReference>
<reference evidence="4 5" key="1">
    <citation type="journal article" date="2013" name="Genome Biol.">
        <title>The genome sequence of the most widely cultivated cacao type and its use to identify candidate genes regulating pod color.</title>
        <authorList>
            <person name="Motamayor J.C."/>
            <person name="Mockaitis K."/>
            <person name="Schmutz J."/>
            <person name="Haiminen N."/>
            <person name="Iii D.L."/>
            <person name="Cornejo O."/>
            <person name="Findley S.D."/>
            <person name="Zheng P."/>
            <person name="Utro F."/>
            <person name="Royaert S."/>
            <person name="Saski C."/>
            <person name="Jenkins J."/>
            <person name="Podicheti R."/>
            <person name="Zhao M."/>
            <person name="Scheffler B.E."/>
            <person name="Stack J.C."/>
            <person name="Feltus F.A."/>
            <person name="Mustiga G.M."/>
            <person name="Amores F."/>
            <person name="Phillips W."/>
            <person name="Marelli J.P."/>
            <person name="May G.D."/>
            <person name="Shapiro H."/>
            <person name="Ma J."/>
            <person name="Bustamante C.D."/>
            <person name="Schnell R.J."/>
            <person name="Main D."/>
            <person name="Gilbert D."/>
            <person name="Parida L."/>
            <person name="Kuhn D.N."/>
        </authorList>
    </citation>
    <scope>NUCLEOTIDE SEQUENCE [LARGE SCALE GENOMIC DNA]</scope>
    <source>
        <strain evidence="5">cv. Matina 1-6</strain>
    </source>
</reference>
<dbReference type="Proteomes" id="UP000026915">
    <property type="component" value="Chromosome 1"/>
</dbReference>
<dbReference type="Pfam" id="PF14392">
    <property type="entry name" value="zf-CCHC_4"/>
    <property type="match status" value="1"/>
</dbReference>
<name>A0A061DKM9_THECC</name>
<dbReference type="InterPro" id="IPR001878">
    <property type="entry name" value="Znf_CCHC"/>
</dbReference>
<evidence type="ECO:0000256" key="2">
    <source>
        <dbReference type="SAM" id="MobiDB-lite"/>
    </source>
</evidence>
<gene>
    <name evidence="4" type="ORF">TCM_002043</name>
</gene>
<evidence type="ECO:0000259" key="3">
    <source>
        <dbReference type="PROSITE" id="PS50158"/>
    </source>
</evidence>
<dbReference type="Gene3D" id="3.60.10.10">
    <property type="entry name" value="Endonuclease/exonuclease/phosphatase"/>
    <property type="match status" value="1"/>
</dbReference>
<accession>A0A061DKM9</accession>
<keyword evidence="1" id="KW-0863">Zinc-finger</keyword>
<dbReference type="InterPro" id="IPR036691">
    <property type="entry name" value="Endo/exonu/phosph_ase_sf"/>
</dbReference>
<dbReference type="PANTHER" id="PTHR31286:SF62">
    <property type="entry name" value="ZINC FINGER, CCHC-TYPE-LIKE PROTEIN"/>
    <property type="match status" value="1"/>
</dbReference>
<dbReference type="InParanoid" id="A0A061DKM9"/>
<keyword evidence="5" id="KW-1185">Reference proteome</keyword>
<dbReference type="FunCoup" id="A0A061DKM9">
    <property type="interactions" value="3"/>
</dbReference>
<dbReference type="InterPro" id="IPR040256">
    <property type="entry name" value="At4g02000-like"/>
</dbReference>
<evidence type="ECO:0000256" key="1">
    <source>
        <dbReference type="PROSITE-ProRule" id="PRU00047"/>
    </source>
</evidence>
<evidence type="ECO:0000313" key="5">
    <source>
        <dbReference type="Proteomes" id="UP000026915"/>
    </source>
</evidence>
<dbReference type="OMA" id="FTANDEW"/>
<keyword evidence="1" id="KW-0479">Metal-binding</keyword>
<dbReference type="InterPro" id="IPR025836">
    <property type="entry name" value="Zn_knuckle_CX2CX4HX4C"/>
</dbReference>
<dbReference type="AlphaFoldDB" id="A0A061DKM9"/>
<proteinExistence type="predicted"/>
<feature type="region of interest" description="Disordered" evidence="2">
    <location>
        <begin position="231"/>
        <end position="250"/>
    </location>
</feature>
<dbReference type="PROSITE" id="PS50158">
    <property type="entry name" value="ZF_CCHC"/>
    <property type="match status" value="1"/>
</dbReference>
<dbReference type="eggNOG" id="KOG1075">
    <property type="taxonomic scope" value="Eukaryota"/>
</dbReference>
<dbReference type="SUPFAM" id="SSF56219">
    <property type="entry name" value="DNase I-like"/>
    <property type="match status" value="1"/>
</dbReference>
<dbReference type="HOGENOM" id="CLU_710606_0_0_1"/>
<dbReference type="EMBL" id="CM001879">
    <property type="protein sequence ID" value="EOX93205.1"/>
    <property type="molecule type" value="Genomic_DNA"/>
</dbReference>
<dbReference type="GO" id="GO:0003676">
    <property type="term" value="F:nucleic acid binding"/>
    <property type="evidence" value="ECO:0007669"/>
    <property type="project" value="InterPro"/>
</dbReference>